<dbReference type="PROSITE" id="PS00194">
    <property type="entry name" value="THIOREDOXIN_1"/>
    <property type="match status" value="1"/>
</dbReference>
<dbReference type="PROSITE" id="PS51352">
    <property type="entry name" value="THIOREDOXIN_2"/>
    <property type="match status" value="1"/>
</dbReference>
<gene>
    <name evidence="3" type="ORF">DES41_105401</name>
</gene>
<dbReference type="GO" id="GO:0016209">
    <property type="term" value="F:antioxidant activity"/>
    <property type="evidence" value="ECO:0007669"/>
    <property type="project" value="InterPro"/>
</dbReference>
<dbReference type="EMBL" id="QPJK01000005">
    <property type="protein sequence ID" value="RCW70458.1"/>
    <property type="molecule type" value="Genomic_DNA"/>
</dbReference>
<dbReference type="SUPFAM" id="SSF52833">
    <property type="entry name" value="Thioredoxin-like"/>
    <property type="match status" value="1"/>
</dbReference>
<name>A0A368XTT9_9BURK</name>
<dbReference type="CDD" id="cd02966">
    <property type="entry name" value="TlpA_like_family"/>
    <property type="match status" value="1"/>
</dbReference>
<keyword evidence="4" id="KW-1185">Reference proteome</keyword>
<dbReference type="Gene3D" id="3.40.30.10">
    <property type="entry name" value="Glutaredoxin"/>
    <property type="match status" value="1"/>
</dbReference>
<dbReference type="InterPro" id="IPR050553">
    <property type="entry name" value="Thioredoxin_ResA/DsbE_sf"/>
</dbReference>
<dbReference type="PANTHER" id="PTHR42852">
    <property type="entry name" value="THIOL:DISULFIDE INTERCHANGE PROTEIN DSBE"/>
    <property type="match status" value="1"/>
</dbReference>
<organism evidence="3 4">
    <name type="scientific">Pseudorhodoferax soli</name>
    <dbReference type="NCBI Taxonomy" id="545864"/>
    <lineage>
        <taxon>Bacteria</taxon>
        <taxon>Pseudomonadati</taxon>
        <taxon>Pseudomonadota</taxon>
        <taxon>Betaproteobacteria</taxon>
        <taxon>Burkholderiales</taxon>
        <taxon>Comamonadaceae</taxon>
    </lineage>
</organism>
<evidence type="ECO:0000259" key="2">
    <source>
        <dbReference type="PROSITE" id="PS51352"/>
    </source>
</evidence>
<dbReference type="Proteomes" id="UP000252884">
    <property type="component" value="Unassembled WGS sequence"/>
</dbReference>
<dbReference type="InterPro" id="IPR017937">
    <property type="entry name" value="Thioredoxin_CS"/>
</dbReference>
<dbReference type="Pfam" id="PF00578">
    <property type="entry name" value="AhpC-TSA"/>
    <property type="match status" value="1"/>
</dbReference>
<comment type="caution">
    <text evidence="3">The sequence shown here is derived from an EMBL/GenBank/DDBJ whole genome shotgun (WGS) entry which is preliminary data.</text>
</comment>
<dbReference type="AlphaFoldDB" id="A0A368XTT9"/>
<dbReference type="InterPro" id="IPR036249">
    <property type="entry name" value="Thioredoxin-like_sf"/>
</dbReference>
<dbReference type="GO" id="GO:0015036">
    <property type="term" value="F:disulfide oxidoreductase activity"/>
    <property type="evidence" value="ECO:0007669"/>
    <property type="project" value="UniProtKB-ARBA"/>
</dbReference>
<dbReference type="PANTHER" id="PTHR42852:SF17">
    <property type="entry name" value="THIOREDOXIN-LIKE PROTEIN HI_1115"/>
    <property type="match status" value="1"/>
</dbReference>
<reference evidence="3 4" key="1">
    <citation type="submission" date="2018-07" db="EMBL/GenBank/DDBJ databases">
        <title>Genomic Encyclopedia of Type Strains, Phase IV (KMG-IV): sequencing the most valuable type-strain genomes for metagenomic binning, comparative biology and taxonomic classification.</title>
        <authorList>
            <person name="Goeker M."/>
        </authorList>
    </citation>
    <scope>NUCLEOTIDE SEQUENCE [LARGE SCALE GENOMIC DNA]</scope>
    <source>
        <strain evidence="3 4">DSM 21634</strain>
    </source>
</reference>
<dbReference type="OrthoDB" id="9811352at2"/>
<feature type="domain" description="Thioredoxin" evidence="2">
    <location>
        <begin position="30"/>
        <end position="170"/>
    </location>
</feature>
<accession>A0A368XTT9</accession>
<dbReference type="RefSeq" id="WP_114469390.1">
    <property type="nucleotide sequence ID" value="NZ_QPJK01000005.1"/>
</dbReference>
<dbReference type="InterPro" id="IPR013766">
    <property type="entry name" value="Thioredoxin_domain"/>
</dbReference>
<evidence type="ECO:0000256" key="1">
    <source>
        <dbReference type="ARBA" id="ARBA00023284"/>
    </source>
</evidence>
<dbReference type="InterPro" id="IPR000866">
    <property type="entry name" value="AhpC/TSA"/>
</dbReference>
<keyword evidence="1" id="KW-0676">Redox-active center</keyword>
<proteinExistence type="predicted"/>
<protein>
    <submittedName>
        <fullName evidence="3">Thiol-disulfide isomerase/thioredoxin</fullName>
    </submittedName>
</protein>
<sequence length="174" mass="19079">MDRRTLLRSLAPVGWLAAGTSHAQHAVTDWPAGQALPAIEAPDLQGRPWRLADLRGRAVLLNFWASWCEPCRAEMPTLQVLADLYGAEQLAVLALNFKEAPATVARFVQRTGLRLPVLLDRDGAIARACAVKVFPSTLLIAPDGRARQRLRGELDWTGAEAERLVQALFAPPTR</sequence>
<dbReference type="GO" id="GO:0016853">
    <property type="term" value="F:isomerase activity"/>
    <property type="evidence" value="ECO:0007669"/>
    <property type="project" value="UniProtKB-KW"/>
</dbReference>
<keyword evidence="3" id="KW-0413">Isomerase</keyword>
<evidence type="ECO:0000313" key="4">
    <source>
        <dbReference type="Proteomes" id="UP000252884"/>
    </source>
</evidence>
<evidence type="ECO:0000313" key="3">
    <source>
        <dbReference type="EMBL" id="RCW70458.1"/>
    </source>
</evidence>